<gene>
    <name evidence="1" type="ORF">Ami3637_09980</name>
</gene>
<accession>A0A6P1MHM4</accession>
<proteinExistence type="predicted"/>
<dbReference type="RefSeq" id="WP_162362450.1">
    <property type="nucleotide sequence ID" value="NZ_CP047591.1"/>
</dbReference>
<evidence type="ECO:0000313" key="2">
    <source>
        <dbReference type="Proteomes" id="UP000463883"/>
    </source>
</evidence>
<protein>
    <submittedName>
        <fullName evidence="1">Uncharacterized protein</fullName>
    </submittedName>
</protein>
<reference evidence="1 2" key="1">
    <citation type="submission" date="2020-01" db="EMBL/GenBank/DDBJ databases">
        <title>Genomic analysis of Aminipila sp. CBA3637.</title>
        <authorList>
            <person name="Kim Y.B."/>
            <person name="Roh S.W."/>
        </authorList>
    </citation>
    <scope>NUCLEOTIDE SEQUENCE [LARGE SCALE GENOMIC DNA]</scope>
    <source>
        <strain evidence="1 2">CBA3637</strain>
    </source>
</reference>
<dbReference type="Proteomes" id="UP000463883">
    <property type="component" value="Chromosome"/>
</dbReference>
<keyword evidence="2" id="KW-1185">Reference proteome</keyword>
<dbReference type="AlphaFoldDB" id="A0A6P1MHM4"/>
<evidence type="ECO:0000313" key="1">
    <source>
        <dbReference type="EMBL" id="QHI72683.1"/>
    </source>
</evidence>
<sequence length="79" mass="9874">MFKTFNLKEKQDIYFSFYAEKKEYIKNEYILEIQYSDLYKKYYRQTHNIFYDSETDYFVLDTKNNQELYDLSTDTVPLK</sequence>
<name>A0A6P1MHM4_9FIRM</name>
<organism evidence="1 2">
    <name type="scientific">Aminipila terrae</name>
    <dbReference type="NCBI Taxonomy" id="2697030"/>
    <lineage>
        <taxon>Bacteria</taxon>
        <taxon>Bacillati</taxon>
        <taxon>Bacillota</taxon>
        <taxon>Clostridia</taxon>
        <taxon>Peptostreptococcales</taxon>
        <taxon>Anaerovoracaceae</taxon>
        <taxon>Aminipila</taxon>
    </lineage>
</organism>
<dbReference type="KEGG" id="amic:Ami3637_09980"/>
<dbReference type="EMBL" id="CP047591">
    <property type="protein sequence ID" value="QHI72683.1"/>
    <property type="molecule type" value="Genomic_DNA"/>
</dbReference>